<dbReference type="GO" id="GO:0046872">
    <property type="term" value="F:metal ion binding"/>
    <property type="evidence" value="ECO:0007669"/>
    <property type="project" value="UniProtKB-KW"/>
</dbReference>
<dbReference type="AlphaFoldDB" id="A0A4P6KER9"/>
<dbReference type="Pfam" id="PF01546">
    <property type="entry name" value="Peptidase_M20"/>
    <property type="match status" value="1"/>
</dbReference>
<protein>
    <submittedName>
        <fullName evidence="3">Amidohydrolase</fullName>
    </submittedName>
</protein>
<evidence type="ECO:0000313" key="3">
    <source>
        <dbReference type="EMBL" id="QBE48772.1"/>
    </source>
</evidence>
<dbReference type="PANTHER" id="PTHR11014">
    <property type="entry name" value="PEPTIDASE M20 FAMILY MEMBER"/>
    <property type="match status" value="1"/>
</dbReference>
<dbReference type="SUPFAM" id="SSF53187">
    <property type="entry name" value="Zn-dependent exopeptidases"/>
    <property type="match status" value="1"/>
</dbReference>
<feature type="binding site" evidence="1">
    <location>
        <position position="172"/>
    </location>
    <ligand>
        <name>Mn(2+)</name>
        <dbReference type="ChEBI" id="CHEBI:29035"/>
        <label>2</label>
    </ligand>
</feature>
<dbReference type="InterPro" id="IPR002933">
    <property type="entry name" value="Peptidase_M20"/>
</dbReference>
<gene>
    <name evidence="3" type="ORF">EVS81_07950</name>
</gene>
<feature type="binding site" evidence="1">
    <location>
        <position position="110"/>
    </location>
    <ligand>
        <name>Mn(2+)</name>
        <dbReference type="ChEBI" id="CHEBI:29035"/>
        <label>2</label>
    </ligand>
</feature>
<feature type="domain" description="Peptidase M20 dimerisation" evidence="2">
    <location>
        <begin position="192"/>
        <end position="287"/>
    </location>
</feature>
<dbReference type="Pfam" id="PF07687">
    <property type="entry name" value="M20_dimer"/>
    <property type="match status" value="1"/>
</dbReference>
<dbReference type="CDD" id="cd03886">
    <property type="entry name" value="M20_Acy1"/>
    <property type="match status" value="1"/>
</dbReference>
<dbReference type="GO" id="GO:0016787">
    <property type="term" value="F:hydrolase activity"/>
    <property type="evidence" value="ECO:0007669"/>
    <property type="project" value="UniProtKB-KW"/>
</dbReference>
<dbReference type="Proteomes" id="UP000289260">
    <property type="component" value="Chromosome"/>
</dbReference>
<dbReference type="RefSeq" id="WP_130109907.1">
    <property type="nucleotide sequence ID" value="NZ_CP035806.1"/>
</dbReference>
<dbReference type="SUPFAM" id="SSF55031">
    <property type="entry name" value="Bacterial exopeptidase dimerisation domain"/>
    <property type="match status" value="1"/>
</dbReference>
<accession>A0A4P6KER9</accession>
<reference evidence="3 4" key="1">
    <citation type="submission" date="2019-02" db="EMBL/GenBank/DDBJ databases">
        <authorList>
            <person name="Sun L."/>
            <person name="Pan D."/>
            <person name="Wu X."/>
        </authorList>
    </citation>
    <scope>NUCLEOTIDE SEQUENCE [LARGE SCALE GENOMIC DNA]</scope>
    <source>
        <strain evidence="3 4">JW-1</strain>
    </source>
</reference>
<sequence length="401" mass="42333">METQSISAPDFIDEARVYSEQLVSLRRVLHGHAEIGLDLPNTQAAVLDALADLDLEVRTGRTLSSVVAVLRGARPGPTVLLRGDMDALPIREETGLTYASTNGAMHACGHDLHVAGLVGAARLLSEHRDELRGNVIFMFQPGEEGYYGARVMLEEGVLDAAGERPVAAYGIHVHAGLPRGVFTTRPGSMLAGFSNVTIEVHGVGGHSSSLVTTRNPVTPAAEIASSLNTMATHTFESSESVVLAVTRMEGSSAVNIIPEVARIEASVRMLSPENAAQLEAGCRRLAEGIAAAHGCTAEVTITHGYPVTVNHPDETDMVLATLNELVGPDRTTVMTEPKMGCEDFAYVLEKVPGTYIMLGAAIGDGDAASGEHHSSSVKFDDSVLSDQAAALAAIAWQRLNI</sequence>
<dbReference type="Gene3D" id="3.40.630.10">
    <property type="entry name" value="Zn peptidases"/>
    <property type="match status" value="1"/>
</dbReference>
<organism evidence="3 4">
    <name type="scientific">Leucobacter triazinivorans</name>
    <dbReference type="NCBI Taxonomy" id="1784719"/>
    <lineage>
        <taxon>Bacteria</taxon>
        <taxon>Bacillati</taxon>
        <taxon>Actinomycetota</taxon>
        <taxon>Actinomycetes</taxon>
        <taxon>Micrococcales</taxon>
        <taxon>Microbacteriaceae</taxon>
        <taxon>Leucobacter</taxon>
    </lineage>
</organism>
<dbReference type="NCBIfam" id="TIGR01891">
    <property type="entry name" value="amidohydrolases"/>
    <property type="match status" value="1"/>
</dbReference>
<proteinExistence type="predicted"/>
<evidence type="ECO:0000256" key="1">
    <source>
        <dbReference type="PIRSR" id="PIRSR005962-1"/>
    </source>
</evidence>
<dbReference type="KEGG" id="ltr:EVS81_07950"/>
<dbReference type="PIRSF" id="PIRSF005962">
    <property type="entry name" value="Pept_M20D_amidohydro"/>
    <property type="match status" value="1"/>
</dbReference>
<dbReference type="InterPro" id="IPR017439">
    <property type="entry name" value="Amidohydrolase"/>
</dbReference>
<keyword evidence="4" id="KW-1185">Reference proteome</keyword>
<dbReference type="PANTHER" id="PTHR11014:SF63">
    <property type="entry name" value="METALLOPEPTIDASE, PUTATIVE (AFU_ORTHOLOGUE AFUA_6G09600)-RELATED"/>
    <property type="match status" value="1"/>
</dbReference>
<dbReference type="InterPro" id="IPR011650">
    <property type="entry name" value="Peptidase_M20_dimer"/>
</dbReference>
<dbReference type="EMBL" id="CP035806">
    <property type="protein sequence ID" value="QBE48772.1"/>
    <property type="molecule type" value="Genomic_DNA"/>
</dbReference>
<comment type="cofactor">
    <cofactor evidence="1">
        <name>Mn(2+)</name>
        <dbReference type="ChEBI" id="CHEBI:29035"/>
    </cofactor>
    <text evidence="1">The Mn(2+) ion enhances activity.</text>
</comment>
<feature type="binding site" evidence="1">
    <location>
        <position position="108"/>
    </location>
    <ligand>
        <name>Mn(2+)</name>
        <dbReference type="ChEBI" id="CHEBI:29035"/>
        <label>2</label>
    </ligand>
</feature>
<feature type="binding site" evidence="1">
    <location>
        <position position="144"/>
    </location>
    <ligand>
        <name>Mn(2+)</name>
        <dbReference type="ChEBI" id="CHEBI:29035"/>
        <label>2</label>
    </ligand>
</feature>
<evidence type="ECO:0000259" key="2">
    <source>
        <dbReference type="Pfam" id="PF07687"/>
    </source>
</evidence>
<evidence type="ECO:0000313" key="4">
    <source>
        <dbReference type="Proteomes" id="UP000289260"/>
    </source>
</evidence>
<feature type="binding site" evidence="1">
    <location>
        <position position="373"/>
    </location>
    <ligand>
        <name>Mn(2+)</name>
        <dbReference type="ChEBI" id="CHEBI:29035"/>
        <label>2</label>
    </ligand>
</feature>
<keyword evidence="1" id="KW-0464">Manganese</keyword>
<keyword evidence="1" id="KW-0479">Metal-binding</keyword>
<dbReference type="Gene3D" id="3.30.70.360">
    <property type="match status" value="1"/>
</dbReference>
<keyword evidence="3" id="KW-0378">Hydrolase</keyword>
<dbReference type="OrthoDB" id="9777385at2"/>
<dbReference type="InterPro" id="IPR036264">
    <property type="entry name" value="Bact_exopeptidase_dim_dom"/>
</dbReference>
<name>A0A4P6KER9_9MICO</name>